<keyword evidence="1" id="KW-0472">Membrane</keyword>
<organism evidence="2">
    <name type="scientific">Thermogemmatispora argillosa</name>
    <dbReference type="NCBI Taxonomy" id="2045280"/>
    <lineage>
        <taxon>Bacteria</taxon>
        <taxon>Bacillati</taxon>
        <taxon>Chloroflexota</taxon>
        <taxon>Ktedonobacteria</taxon>
        <taxon>Thermogemmatisporales</taxon>
        <taxon>Thermogemmatisporaceae</taxon>
        <taxon>Thermogemmatispora</taxon>
    </lineage>
</organism>
<proteinExistence type="predicted"/>
<feature type="transmembrane region" description="Helical" evidence="1">
    <location>
        <begin position="192"/>
        <end position="213"/>
    </location>
</feature>
<reference evidence="2" key="1">
    <citation type="submission" date="2018-12" db="EMBL/GenBank/DDBJ databases">
        <title>Novel natural products biosynthetic potential of the class Ktedonobacteria.</title>
        <authorList>
            <person name="Zheng Y."/>
            <person name="Saitou A."/>
            <person name="Wang C.M."/>
            <person name="Toyoda A."/>
            <person name="Minakuchi Y."/>
            <person name="Sekiguchi Y."/>
            <person name="Ueda K."/>
            <person name="Takano H."/>
            <person name="Sakai Y."/>
            <person name="Yokota A."/>
            <person name="Yabe S."/>
        </authorList>
    </citation>
    <scope>NUCLEOTIDE SEQUENCE</scope>
    <source>
        <strain evidence="2">A3-2</strain>
    </source>
</reference>
<keyword evidence="1" id="KW-1133">Transmembrane helix</keyword>
<name>A0A455T4Y3_9CHLR</name>
<dbReference type="EMBL" id="AP019377">
    <property type="protein sequence ID" value="BBH94956.1"/>
    <property type="molecule type" value="Genomic_DNA"/>
</dbReference>
<evidence type="ECO:0000313" key="2">
    <source>
        <dbReference type="EMBL" id="BBH94956.1"/>
    </source>
</evidence>
<dbReference type="AlphaFoldDB" id="A0A455T4Y3"/>
<sequence length="254" mass="28622">MPRSLLLLVGSARPGAYINTIAHTVSKLEVNHIVMVNILDAPLGESNDFENLVNESLWKAINELANGMYGNKQISKEMQGLYGSIRDIYTYRHIERINYHFLREDISRLRKVYGAEAIVDITSLPKRVAIDVLAACLAEDMSRVMLFELKKQGGYLYHELSTSDYEYILLPDWAPLLSNIEVFSARRNRQKFISIVVTVFISLFIVVLNQLGLPGWGGWLMTALLICLNVVGALFPLVEAFGGISFHLAFGRRS</sequence>
<feature type="transmembrane region" description="Helical" evidence="1">
    <location>
        <begin position="219"/>
        <end position="250"/>
    </location>
</feature>
<keyword evidence="1" id="KW-0812">Transmembrane</keyword>
<evidence type="ECO:0000256" key="1">
    <source>
        <dbReference type="SAM" id="Phobius"/>
    </source>
</evidence>
<protein>
    <submittedName>
        <fullName evidence="2">Uncharacterized protein</fullName>
    </submittedName>
</protein>
<gene>
    <name evidence="2" type="ORF">KTA_31550</name>
</gene>
<accession>A0A455T4Y3</accession>